<sequence length="825" mass="89618">MLIATHVSRLKWMTAAVLTLGLLSSGCAEPGAVRAQTTPGPSTSARALKVMPLGDSITDGYNVPGGYRTELYRRLSGQVPGLNFVGSLQNGPGTLADRDHEGHSGWRIDELAAQVDQWLDRSQPDVVLLMIGTNDIIQNRDVPGAPARLGRLLDQMFARRPDLRILVSSLPPLQNPGENRRVEQYNAAIPGLVKSRADGGRKITFVNAGAALTLADLADGVHPTASGYNKLAGLWYQALRQTPGVVRVQPVPDRVFLEPAPGGSVVNESGASRGQAVGLWSADHRARFVVPATLPAGSYALGLTARADEYRGWPVVALKRGNTRIGTATLTSKTYATYALGTVSLAPGQVLEVEFTNDALGSRAGEDRNAIVDHLTLVPARARASQNTAQNTARTAQPTATGGRLTVSPDGRRLEYADGRPFLYWADTGWELFHRLNRDDARQYLQRRKEQGFTVIQAVALAELDGLTKPNAQGDLPLVGKDPARPAVTPGSSPNDPAQYDYWDHVDYVVDQAASLGLVVALLPSWGRWVNNEPIFTPASARSYGTFLGKRYKDKPVIWVMGGDRVPETAAHSEVWRALAEGIEQGVGGRDRALITYHPHGGKTSAEYFHDEPWLDFNMWQTGHCRDQQEAAKLLSTFGRTPVKPVINAEPVYENHAVCHDEDNGFADEVDVRNVAYWSMFAGAAGHSYGHRIIWGFDVYSGDKAWLKAMQAPGARQLGYLKRLLESRPAQGRVPDETLVKGSFTGTRPVVSLRGQDYAWVYLPDGGAATVTLGRVGGQRVRAAWFNPRTGNRATIGTFTNSGERAFSSPSKGHGQDWVLLIERA</sequence>
<feature type="domain" description="Carbohydrate binding module xylan-binding" evidence="6">
    <location>
        <begin position="303"/>
        <end position="389"/>
    </location>
</feature>
<evidence type="ECO:0000259" key="6">
    <source>
        <dbReference type="Pfam" id="PF16841"/>
    </source>
</evidence>
<evidence type="ECO:0000259" key="3">
    <source>
        <dbReference type="Pfam" id="PF12904"/>
    </source>
</evidence>
<evidence type="ECO:0000259" key="4">
    <source>
        <dbReference type="Pfam" id="PF13204"/>
    </source>
</evidence>
<keyword evidence="8" id="KW-1185">Reference proteome</keyword>
<dbReference type="Pfam" id="PF13472">
    <property type="entry name" value="Lipase_GDSL_2"/>
    <property type="match status" value="1"/>
</dbReference>
<dbReference type="InterPro" id="IPR013830">
    <property type="entry name" value="SGNH_hydro"/>
</dbReference>
<feature type="chain" id="PRO_5045037412" evidence="2">
    <location>
        <begin position="29"/>
        <end position="825"/>
    </location>
</feature>
<dbReference type="CDD" id="cd01833">
    <property type="entry name" value="XynB_like"/>
    <property type="match status" value="1"/>
</dbReference>
<proteinExistence type="predicted"/>
<dbReference type="EMBL" id="AP026562">
    <property type="protein sequence ID" value="BDP44428.1"/>
    <property type="molecule type" value="Genomic_DNA"/>
</dbReference>
<organism evidence="7 8">
    <name type="scientific">Deinococcus aetherius</name>
    <dbReference type="NCBI Taxonomy" id="200252"/>
    <lineage>
        <taxon>Bacteria</taxon>
        <taxon>Thermotogati</taxon>
        <taxon>Deinococcota</taxon>
        <taxon>Deinococci</taxon>
        <taxon>Deinococcales</taxon>
        <taxon>Deinococcaceae</taxon>
        <taxon>Deinococcus</taxon>
    </lineage>
</organism>
<evidence type="ECO:0000256" key="2">
    <source>
        <dbReference type="SAM" id="SignalP"/>
    </source>
</evidence>
<dbReference type="InterPro" id="IPR024749">
    <property type="entry name" value="Collagen-bd_put"/>
</dbReference>
<geneLocation type="plasmid" evidence="7 8">
    <name>pDAETH-2</name>
</geneLocation>
<name>A0ABM8AKS8_9DEIO</name>
<keyword evidence="2" id="KW-0732">Signal</keyword>
<feature type="domain" description="Apiosidase-like catalytic" evidence="4">
    <location>
        <begin position="409"/>
        <end position="729"/>
    </location>
</feature>
<dbReference type="SUPFAM" id="SSF52266">
    <property type="entry name" value="SGNH hydrolase"/>
    <property type="match status" value="1"/>
</dbReference>
<accession>A0ABM8AKS8</accession>
<evidence type="ECO:0000259" key="5">
    <source>
        <dbReference type="Pfam" id="PF13472"/>
    </source>
</evidence>
<dbReference type="Gene3D" id="3.40.50.1110">
    <property type="entry name" value="SGNH hydrolase"/>
    <property type="match status" value="1"/>
</dbReference>
<feature type="compositionally biased region" description="Polar residues" evidence="1">
    <location>
        <begin position="384"/>
        <end position="400"/>
    </location>
</feature>
<feature type="domain" description="SGNH hydrolase-type esterase" evidence="5">
    <location>
        <begin position="53"/>
        <end position="228"/>
    </location>
</feature>
<keyword evidence="7" id="KW-0614">Plasmid</keyword>
<reference evidence="7" key="1">
    <citation type="submission" date="2022-07" db="EMBL/GenBank/DDBJ databases">
        <title>Complete Genome Sequence of the Radioresistant Bacterium Deinococcus aetherius ST0316, Isolated from the Air Dust collected in Lower Stratosphere above Japan.</title>
        <authorList>
            <person name="Satoh K."/>
            <person name="Hagiwara K."/>
            <person name="Katsumata K."/>
            <person name="Kubo A."/>
            <person name="Yokobori S."/>
            <person name="Yamagishi A."/>
            <person name="Oono Y."/>
            <person name="Narumi I."/>
        </authorList>
    </citation>
    <scope>NUCLEOTIDE SEQUENCE</scope>
    <source>
        <strain evidence="7">ST0316</strain>
        <plasmid evidence="7">pDAETH-2</plasmid>
    </source>
</reference>
<feature type="signal peptide" evidence="2">
    <location>
        <begin position="1"/>
        <end position="28"/>
    </location>
</feature>
<dbReference type="Gene3D" id="2.60.60.40">
    <property type="match status" value="1"/>
</dbReference>
<dbReference type="PANTHER" id="PTHR37836:SF3">
    <property type="entry name" value="ENDOGLUCANASE"/>
    <property type="match status" value="1"/>
</dbReference>
<evidence type="ECO:0000313" key="8">
    <source>
        <dbReference type="Proteomes" id="UP001064971"/>
    </source>
</evidence>
<dbReference type="Proteomes" id="UP001064971">
    <property type="component" value="Plasmid pDAETH-2"/>
</dbReference>
<evidence type="ECO:0000256" key="1">
    <source>
        <dbReference type="SAM" id="MobiDB-lite"/>
    </source>
</evidence>
<feature type="domain" description="Putative collagen-binding" evidence="3">
    <location>
        <begin position="734"/>
        <end position="823"/>
    </location>
</feature>
<dbReference type="InterPro" id="IPR025277">
    <property type="entry name" value="Apiosidase-like_cat_dom"/>
</dbReference>
<dbReference type="Gene3D" id="3.20.20.80">
    <property type="entry name" value="Glycosidases"/>
    <property type="match status" value="1"/>
</dbReference>
<dbReference type="PANTHER" id="PTHR37836">
    <property type="entry name" value="LMO1036 PROTEIN"/>
    <property type="match status" value="1"/>
</dbReference>
<dbReference type="InterPro" id="IPR017853">
    <property type="entry name" value="GH"/>
</dbReference>
<feature type="region of interest" description="Disordered" evidence="1">
    <location>
        <begin position="473"/>
        <end position="498"/>
    </location>
</feature>
<dbReference type="Pfam" id="PF12904">
    <property type="entry name" value="Collagen_bind_2"/>
    <property type="match status" value="1"/>
</dbReference>
<feature type="region of interest" description="Disordered" evidence="1">
    <location>
        <begin position="384"/>
        <end position="408"/>
    </location>
</feature>
<dbReference type="InterPro" id="IPR036514">
    <property type="entry name" value="SGNH_hydro_sf"/>
</dbReference>
<evidence type="ECO:0000313" key="7">
    <source>
        <dbReference type="EMBL" id="BDP44428.1"/>
    </source>
</evidence>
<dbReference type="InterPro" id="IPR031768">
    <property type="entry name" value="CBM60_xylan-bd"/>
</dbReference>
<protein>
    <submittedName>
        <fullName evidence="7">Uncharacterized protein</fullName>
    </submittedName>
</protein>
<gene>
    <name evidence="7" type="ORF">DAETH_43970</name>
</gene>
<dbReference type="SUPFAM" id="SSF51445">
    <property type="entry name" value="(Trans)glycosidases"/>
    <property type="match status" value="1"/>
</dbReference>
<dbReference type="Pfam" id="PF13204">
    <property type="entry name" value="Apiosidase"/>
    <property type="match status" value="1"/>
</dbReference>
<dbReference type="Pfam" id="PF16841">
    <property type="entry name" value="CBM60"/>
    <property type="match status" value="1"/>
</dbReference>